<reference evidence="2 3" key="1">
    <citation type="journal article" date="2014" name="Genome Biol. Evol.">
        <title>Comparative genomics and transcriptomics analyses reveal divergent lifestyle features of nematode endoparasitic fungus Hirsutella minnesotensis.</title>
        <authorList>
            <person name="Lai Y."/>
            <person name="Liu K."/>
            <person name="Zhang X."/>
            <person name="Zhang X."/>
            <person name="Li K."/>
            <person name="Wang N."/>
            <person name="Shu C."/>
            <person name="Wu Y."/>
            <person name="Wang C."/>
            <person name="Bushley K.E."/>
            <person name="Xiang M."/>
            <person name="Liu X."/>
        </authorList>
    </citation>
    <scope>NUCLEOTIDE SEQUENCE [LARGE SCALE GENOMIC DNA]</scope>
    <source>
        <strain evidence="2 3">3608</strain>
    </source>
</reference>
<name>A0A0F8A4Q8_9HYPO</name>
<protein>
    <submittedName>
        <fullName evidence="2">Uncharacterized protein</fullName>
    </submittedName>
</protein>
<evidence type="ECO:0000313" key="3">
    <source>
        <dbReference type="Proteomes" id="UP000054481"/>
    </source>
</evidence>
<evidence type="ECO:0000256" key="1">
    <source>
        <dbReference type="SAM" id="MobiDB-lite"/>
    </source>
</evidence>
<proteinExistence type="predicted"/>
<organism evidence="2 3">
    <name type="scientific">Hirsutella minnesotensis 3608</name>
    <dbReference type="NCBI Taxonomy" id="1043627"/>
    <lineage>
        <taxon>Eukaryota</taxon>
        <taxon>Fungi</taxon>
        <taxon>Dikarya</taxon>
        <taxon>Ascomycota</taxon>
        <taxon>Pezizomycotina</taxon>
        <taxon>Sordariomycetes</taxon>
        <taxon>Hypocreomycetidae</taxon>
        <taxon>Hypocreales</taxon>
        <taxon>Ophiocordycipitaceae</taxon>
        <taxon>Hirsutella</taxon>
    </lineage>
</organism>
<sequence length="332" mass="36051">MDPTGSRRGGIKTGTFSTICDPRGFRPGGPARLPGSTSTSGFRRVLEPRARHRASRRDRSPLRMQKRWIFSLSIDLIHGAARSVNVLSHFRAFRPGHNSTRPEDPAPVVLDSPAFPRLGWVVEVPIIAGLDAGRADKADNLIPPPASTTCASARRLGSSMYAHDAPMGHSTLTASAAGLPYLSVGQNPCNAGPFLRRSSSFRHARRRDTLHDAPCRHPSSPRHSPFLLGAQEADPKFPASPFLAKPLRGSTRPPKRGFGNRALARHICCTRPEPATTSFMSSDFVGAISPCELVYWAVGHARTRIDGHRISSKLDATVPHVSRQGGRPTMCF</sequence>
<dbReference type="AlphaFoldDB" id="A0A0F8A4Q8"/>
<evidence type="ECO:0000313" key="2">
    <source>
        <dbReference type="EMBL" id="KJZ74004.1"/>
    </source>
</evidence>
<feature type="region of interest" description="Disordered" evidence="1">
    <location>
        <begin position="22"/>
        <end position="41"/>
    </location>
</feature>
<dbReference type="EMBL" id="KQ030530">
    <property type="protein sequence ID" value="KJZ74004.1"/>
    <property type="molecule type" value="Genomic_DNA"/>
</dbReference>
<accession>A0A0F8A4Q8</accession>
<gene>
    <name evidence="2" type="ORF">HIM_06672</name>
</gene>
<dbReference type="Proteomes" id="UP000054481">
    <property type="component" value="Unassembled WGS sequence"/>
</dbReference>
<keyword evidence="3" id="KW-1185">Reference proteome</keyword>